<dbReference type="PROSITE" id="PS51273">
    <property type="entry name" value="GATASE_TYPE_1"/>
    <property type="match status" value="1"/>
</dbReference>
<dbReference type="GO" id="GO:0000162">
    <property type="term" value="P:L-tryptophan biosynthetic process"/>
    <property type="evidence" value="ECO:0007669"/>
    <property type="project" value="TreeGrafter"/>
</dbReference>
<sequence>MVGLGVRMGVSAMMTTVLVVNNNPDNLPGRYTQQLISRAREAGLQVREVRSVDAVNALAADLAQEDAGAGDIGLIVSCGSPVVLTEPVDLRAHVAKTTAAMLQFPDVPVVGICYGMQLLTVLYGGRLLEQRESAHRGEWAELRRSHVKSRLLDDIPSKFPQWASNFIFVDQLPPDFRATAVDSANRVMAMEHVEDHVYGLQWHPEVINSKIGRRIMDRIFSLVGKPRATHRGTCAPAAGLKPEPSFGVQVSTGDMEVLSFHEVDLELRKVVKDLIQRSGGGSAAADLGRLLAGRRRELMSTLRSSQAAPRVGTDGDGSLGAALNAASAALREVADAWLLNPAPAG</sequence>
<dbReference type="CDD" id="cd03128">
    <property type="entry name" value="GAT_1"/>
    <property type="match status" value="1"/>
</dbReference>
<dbReference type="InterPro" id="IPR050472">
    <property type="entry name" value="Anth_synth/Amidotransfase"/>
</dbReference>
<dbReference type="AlphaFoldDB" id="A0A812P6L2"/>
<dbReference type="GO" id="GO:0005829">
    <property type="term" value="C:cytosol"/>
    <property type="evidence" value="ECO:0007669"/>
    <property type="project" value="TreeGrafter"/>
</dbReference>
<gene>
    <name evidence="3" type="primary">guaA</name>
    <name evidence="3" type="ORF">SPIL2461_LOCUS7933</name>
</gene>
<dbReference type="Gene3D" id="3.40.50.880">
    <property type="match status" value="1"/>
</dbReference>
<dbReference type="SUPFAM" id="SSF52317">
    <property type="entry name" value="Class I glutamine amidotransferase-like"/>
    <property type="match status" value="1"/>
</dbReference>
<dbReference type="EMBL" id="CAJNIZ010012780">
    <property type="protein sequence ID" value="CAE7338076.1"/>
    <property type="molecule type" value="Genomic_DNA"/>
</dbReference>
<evidence type="ECO:0000256" key="1">
    <source>
        <dbReference type="ARBA" id="ARBA00022962"/>
    </source>
</evidence>
<dbReference type="Pfam" id="PF00117">
    <property type="entry name" value="GATase"/>
    <property type="match status" value="1"/>
</dbReference>
<name>A0A812P6L2_SYMPI</name>
<dbReference type="OrthoDB" id="441707at2759"/>
<dbReference type="PANTHER" id="PTHR43418:SF4">
    <property type="entry name" value="MULTIFUNCTIONAL TRYPTOPHAN BIOSYNTHESIS PROTEIN"/>
    <property type="match status" value="1"/>
</dbReference>
<proteinExistence type="predicted"/>
<evidence type="ECO:0000313" key="3">
    <source>
        <dbReference type="EMBL" id="CAE7338076.1"/>
    </source>
</evidence>
<dbReference type="InterPro" id="IPR029062">
    <property type="entry name" value="Class_I_gatase-like"/>
</dbReference>
<reference evidence="3" key="1">
    <citation type="submission" date="2021-02" db="EMBL/GenBank/DDBJ databases">
        <authorList>
            <person name="Dougan E. K."/>
            <person name="Rhodes N."/>
            <person name="Thang M."/>
            <person name="Chan C."/>
        </authorList>
    </citation>
    <scope>NUCLEOTIDE SEQUENCE</scope>
</reference>
<protein>
    <submittedName>
        <fullName evidence="3">GuaA protein</fullName>
    </submittedName>
</protein>
<feature type="domain" description="Glutamine amidotransferase" evidence="2">
    <location>
        <begin position="31"/>
        <end position="219"/>
    </location>
</feature>
<evidence type="ECO:0000259" key="2">
    <source>
        <dbReference type="Pfam" id="PF00117"/>
    </source>
</evidence>
<evidence type="ECO:0000313" key="4">
    <source>
        <dbReference type="Proteomes" id="UP000649617"/>
    </source>
</evidence>
<accession>A0A812P6L2</accession>
<keyword evidence="1" id="KW-0315">Glutamine amidotransferase</keyword>
<dbReference type="GO" id="GO:0004049">
    <property type="term" value="F:anthranilate synthase activity"/>
    <property type="evidence" value="ECO:0007669"/>
    <property type="project" value="TreeGrafter"/>
</dbReference>
<dbReference type="PANTHER" id="PTHR43418">
    <property type="entry name" value="MULTIFUNCTIONAL TRYPTOPHAN BIOSYNTHESIS PROTEIN-RELATED"/>
    <property type="match status" value="1"/>
</dbReference>
<dbReference type="InterPro" id="IPR017926">
    <property type="entry name" value="GATASE"/>
</dbReference>
<keyword evidence="4" id="KW-1185">Reference proteome</keyword>
<comment type="caution">
    <text evidence="3">The sequence shown here is derived from an EMBL/GenBank/DDBJ whole genome shotgun (WGS) entry which is preliminary data.</text>
</comment>
<dbReference type="Proteomes" id="UP000649617">
    <property type="component" value="Unassembled WGS sequence"/>
</dbReference>
<organism evidence="3 4">
    <name type="scientific">Symbiodinium pilosum</name>
    <name type="common">Dinoflagellate</name>
    <dbReference type="NCBI Taxonomy" id="2952"/>
    <lineage>
        <taxon>Eukaryota</taxon>
        <taxon>Sar</taxon>
        <taxon>Alveolata</taxon>
        <taxon>Dinophyceae</taxon>
        <taxon>Suessiales</taxon>
        <taxon>Symbiodiniaceae</taxon>
        <taxon>Symbiodinium</taxon>
    </lineage>
</organism>